<dbReference type="EMBL" id="FNRY01000001">
    <property type="protein sequence ID" value="SEB56013.1"/>
    <property type="molecule type" value="Genomic_DNA"/>
</dbReference>
<organism evidence="1 2">
    <name type="scientific">Paramicrobacterium humi</name>
    <dbReference type="NCBI Taxonomy" id="640635"/>
    <lineage>
        <taxon>Bacteria</taxon>
        <taxon>Bacillati</taxon>
        <taxon>Actinomycetota</taxon>
        <taxon>Actinomycetes</taxon>
        <taxon>Micrococcales</taxon>
        <taxon>Microbacteriaceae</taxon>
        <taxon>Paramicrobacterium</taxon>
    </lineage>
</organism>
<dbReference type="OrthoDB" id="3382403at2"/>
<name>A0A1H4KC56_9MICO</name>
<dbReference type="STRING" id="640635.SAMN04489806_1106"/>
<dbReference type="AlphaFoldDB" id="A0A1H4KC56"/>
<dbReference type="Proteomes" id="UP000199183">
    <property type="component" value="Unassembled WGS sequence"/>
</dbReference>
<dbReference type="RefSeq" id="WP_091181019.1">
    <property type="nucleotide sequence ID" value="NZ_FNRY01000001.1"/>
</dbReference>
<proteinExistence type="predicted"/>
<reference evidence="1 2" key="1">
    <citation type="submission" date="2016-10" db="EMBL/GenBank/DDBJ databases">
        <authorList>
            <person name="de Groot N.N."/>
        </authorList>
    </citation>
    <scope>NUCLEOTIDE SEQUENCE [LARGE SCALE GENOMIC DNA]</scope>
    <source>
        <strain evidence="1 2">DSM 21799</strain>
    </source>
</reference>
<keyword evidence="2" id="KW-1185">Reference proteome</keyword>
<sequence>MSKHPPGTKKDLDAFCEIEGWVLVRTARAQKIRHHKTWELTLWNGDILRTRISRPVNGETYSQALWKHILRDQLQVTEDEFWACVKDSVKPDRGEPEAPRPKKSVPLFLVKQLTGLGVPEDEILELDAKGAAELLAKLLS</sequence>
<gene>
    <name evidence="1" type="ORF">SAMN04489806_1106</name>
</gene>
<evidence type="ECO:0000313" key="1">
    <source>
        <dbReference type="EMBL" id="SEB56013.1"/>
    </source>
</evidence>
<accession>A0A1H4KC56</accession>
<evidence type="ECO:0008006" key="3">
    <source>
        <dbReference type="Google" id="ProtNLM"/>
    </source>
</evidence>
<protein>
    <recommendedName>
        <fullName evidence="3">Cytotoxic translational repressor of toxin-antitoxin stability system</fullName>
    </recommendedName>
</protein>
<evidence type="ECO:0000313" key="2">
    <source>
        <dbReference type="Proteomes" id="UP000199183"/>
    </source>
</evidence>